<organism evidence="1 2">
    <name type="scientific">Xyrichtys novacula</name>
    <name type="common">Pearly razorfish</name>
    <name type="synonym">Hemipteronotus novacula</name>
    <dbReference type="NCBI Taxonomy" id="13765"/>
    <lineage>
        <taxon>Eukaryota</taxon>
        <taxon>Metazoa</taxon>
        <taxon>Chordata</taxon>
        <taxon>Craniata</taxon>
        <taxon>Vertebrata</taxon>
        <taxon>Euteleostomi</taxon>
        <taxon>Actinopterygii</taxon>
        <taxon>Neopterygii</taxon>
        <taxon>Teleostei</taxon>
        <taxon>Neoteleostei</taxon>
        <taxon>Acanthomorphata</taxon>
        <taxon>Eupercaria</taxon>
        <taxon>Labriformes</taxon>
        <taxon>Labridae</taxon>
        <taxon>Xyrichtys</taxon>
    </lineage>
</organism>
<evidence type="ECO:0000313" key="1">
    <source>
        <dbReference type="EMBL" id="CAJ1078434.1"/>
    </source>
</evidence>
<sequence length="118" mass="13586">MQRTNSFRCPAPSTLHSTPCHQRLPSSKEEAQTLLWPTFPSCRAFFICLVVVCVRRRTSMSPSSVSVVFCIHPFLHYHMTLFSDGFLVMKFSMFTVGIHENNIDEEPLVSVSYMYVYV</sequence>
<proteinExistence type="predicted"/>
<reference evidence="1" key="1">
    <citation type="submission" date="2023-08" db="EMBL/GenBank/DDBJ databases">
        <authorList>
            <person name="Alioto T."/>
            <person name="Alioto T."/>
            <person name="Gomez Garrido J."/>
        </authorList>
    </citation>
    <scope>NUCLEOTIDE SEQUENCE</scope>
</reference>
<keyword evidence="2" id="KW-1185">Reference proteome</keyword>
<dbReference type="AlphaFoldDB" id="A0AAV1GZ72"/>
<evidence type="ECO:0000313" key="2">
    <source>
        <dbReference type="Proteomes" id="UP001178508"/>
    </source>
</evidence>
<name>A0AAV1GZ72_XYRNO</name>
<dbReference type="EMBL" id="OY660880">
    <property type="protein sequence ID" value="CAJ1078434.1"/>
    <property type="molecule type" value="Genomic_DNA"/>
</dbReference>
<dbReference type="Proteomes" id="UP001178508">
    <property type="component" value="Chromosome 17"/>
</dbReference>
<gene>
    <name evidence="1" type="ORF">XNOV1_A027919</name>
</gene>
<protein>
    <submittedName>
        <fullName evidence="1">Uncharacterized protein</fullName>
    </submittedName>
</protein>
<accession>A0AAV1GZ72</accession>